<evidence type="ECO:0000313" key="2">
    <source>
        <dbReference type="Proteomes" id="UP000312397"/>
    </source>
</evidence>
<dbReference type="Proteomes" id="UP000312397">
    <property type="component" value="Unassembled WGS sequence"/>
</dbReference>
<dbReference type="Pfam" id="PF03837">
    <property type="entry name" value="RecT"/>
    <property type="match status" value="1"/>
</dbReference>
<dbReference type="InterPro" id="IPR018330">
    <property type="entry name" value="RecT_fam"/>
</dbReference>
<protein>
    <submittedName>
        <fullName evidence="1">Phage recombination protein Bet</fullName>
    </submittedName>
</protein>
<name>A0A5C4YDX4_CAMJU</name>
<dbReference type="GO" id="GO:0003677">
    <property type="term" value="F:DNA binding"/>
    <property type="evidence" value="ECO:0007669"/>
    <property type="project" value="InterPro"/>
</dbReference>
<gene>
    <name evidence="1" type="primary">bet</name>
    <name evidence="1" type="ORF">FH034_06975</name>
</gene>
<sequence length="293" mass="33549">MNTKITNTQNQAVSTSFTQEKIELIRKHFFPVNAKTVEMEYCLNIANKYNLDPFLKQIFFVPRRAQVEVNGKKGWVDKVDPLVGRDGFLAIAHKTGKFGGIRSYSEIKQFPRLNDNGKWEYIQDLVAVCEVHRTDSDKPFVVEVAYNEYVQKKASGEATSFWTTKPDTMLKKVAESQALRKAFNLSGLYSAEEMGVGMTESSDIVIDIEACQNNAQENKKKVDFSQNFSQSNATTFSEDERQVLLSLGLEVKNEDDYYWIVGNTYGLNEKIKQLGYRFHSEKKTWWKQIGNVA</sequence>
<dbReference type="AlphaFoldDB" id="A0A5C4YDX4"/>
<dbReference type="EMBL" id="VEVS01000024">
    <property type="protein sequence ID" value="TNO41132.1"/>
    <property type="molecule type" value="Genomic_DNA"/>
</dbReference>
<accession>A0A5C4YDX4</accession>
<comment type="caution">
    <text evidence="1">The sequence shown here is derived from an EMBL/GenBank/DDBJ whole genome shotgun (WGS) entry which is preliminary data.</text>
</comment>
<reference evidence="1 2" key="1">
    <citation type="submission" date="2019-06" db="EMBL/GenBank/DDBJ databases">
        <title>Epidemiology of MDR Campylobacter spp.</title>
        <authorList>
            <person name="Addetia A."/>
            <person name="Greninger A."/>
            <person name="Fang F."/>
        </authorList>
    </citation>
    <scope>NUCLEOTIDE SEQUENCE [LARGE SCALE GENOMIC DNA]</scope>
    <source>
        <strain evidence="1 2">HMC314</strain>
    </source>
</reference>
<evidence type="ECO:0000313" key="1">
    <source>
        <dbReference type="EMBL" id="TNO41132.1"/>
    </source>
</evidence>
<dbReference type="InterPro" id="IPR010183">
    <property type="entry name" value="Phage_lambda_Bet"/>
</dbReference>
<organism evidence="1 2">
    <name type="scientific">Campylobacter jejuni</name>
    <dbReference type="NCBI Taxonomy" id="197"/>
    <lineage>
        <taxon>Bacteria</taxon>
        <taxon>Pseudomonadati</taxon>
        <taxon>Campylobacterota</taxon>
        <taxon>Epsilonproteobacteria</taxon>
        <taxon>Campylobacterales</taxon>
        <taxon>Campylobacteraceae</taxon>
        <taxon>Campylobacter</taxon>
    </lineage>
</organism>
<proteinExistence type="predicted"/>
<dbReference type="NCBIfam" id="TIGR01913">
    <property type="entry name" value="bet_lambda"/>
    <property type="match status" value="1"/>
</dbReference>
<dbReference type="RefSeq" id="WP_251831574.1">
    <property type="nucleotide sequence ID" value="NZ_VEVS01000024.1"/>
</dbReference>
<dbReference type="GO" id="GO:0006310">
    <property type="term" value="P:DNA recombination"/>
    <property type="evidence" value="ECO:0007669"/>
    <property type="project" value="InterPro"/>
</dbReference>